<organism evidence="6 7">
    <name type="scientific">Neobacillus niacini</name>
    <dbReference type="NCBI Taxonomy" id="86668"/>
    <lineage>
        <taxon>Bacteria</taxon>
        <taxon>Bacillati</taxon>
        <taxon>Bacillota</taxon>
        <taxon>Bacilli</taxon>
        <taxon>Bacillales</taxon>
        <taxon>Bacillaceae</taxon>
        <taxon>Neobacillus</taxon>
    </lineage>
</organism>
<dbReference type="InterPro" id="IPR036318">
    <property type="entry name" value="FAD-bd_PCMH-like_sf"/>
</dbReference>
<dbReference type="GO" id="GO:0003973">
    <property type="term" value="F:(S)-2-hydroxy-acid oxidase activity"/>
    <property type="evidence" value="ECO:0007669"/>
    <property type="project" value="UniProtKB-EC"/>
</dbReference>
<comment type="cofactor">
    <cofactor evidence="1">
        <name>FAD</name>
        <dbReference type="ChEBI" id="CHEBI:57692"/>
    </cofactor>
</comment>
<gene>
    <name evidence="6" type="ORF">F4694_000893</name>
</gene>
<feature type="domain" description="FAD-binding PCMH-type" evidence="5">
    <location>
        <begin position="44"/>
        <end position="223"/>
    </location>
</feature>
<evidence type="ECO:0000256" key="4">
    <source>
        <dbReference type="ARBA" id="ARBA00023002"/>
    </source>
</evidence>
<reference evidence="7" key="2">
    <citation type="submission" date="2020-08" db="EMBL/GenBank/DDBJ databases">
        <title>The Agave Microbiome: Exploring the role of microbial communities in plant adaptations to desert environments.</title>
        <authorList>
            <person name="Partida-Martinez L.P."/>
        </authorList>
    </citation>
    <scope>NUCLEOTIDE SEQUENCE [LARGE SCALE GENOMIC DNA]</scope>
    <source>
        <strain evidence="7">AT2.8</strain>
    </source>
</reference>
<dbReference type="SUPFAM" id="SSF56176">
    <property type="entry name" value="FAD-binding/transporter-associated domain-like"/>
    <property type="match status" value="1"/>
</dbReference>
<dbReference type="SUPFAM" id="SSF55103">
    <property type="entry name" value="FAD-linked oxidases, C-terminal domain"/>
    <property type="match status" value="1"/>
</dbReference>
<protein>
    <submittedName>
        <fullName evidence="6">Glycolate oxidase</fullName>
        <ecNumber evidence="6">1.1.3.15</ecNumber>
    </submittedName>
</protein>
<dbReference type="Gene3D" id="3.30.70.2740">
    <property type="match status" value="1"/>
</dbReference>
<evidence type="ECO:0000256" key="3">
    <source>
        <dbReference type="ARBA" id="ARBA00022827"/>
    </source>
</evidence>
<keyword evidence="4 6" id="KW-0560">Oxidoreductase</keyword>
<evidence type="ECO:0000259" key="5">
    <source>
        <dbReference type="PROSITE" id="PS51387"/>
    </source>
</evidence>
<dbReference type="Pfam" id="PF01565">
    <property type="entry name" value="FAD_binding_4"/>
    <property type="match status" value="1"/>
</dbReference>
<accession>A0A852T8J2</accession>
<dbReference type="PANTHER" id="PTHR42934">
    <property type="entry name" value="GLYCOLATE OXIDASE SUBUNIT GLCD"/>
    <property type="match status" value="1"/>
</dbReference>
<reference evidence="7" key="1">
    <citation type="submission" date="2020-07" db="EMBL/GenBank/DDBJ databases">
        <authorList>
            <person name="Partida-Martinez L."/>
            <person name="Huntemann M."/>
            <person name="Clum A."/>
            <person name="Wang J."/>
            <person name="Palaniappan K."/>
            <person name="Ritter S."/>
            <person name="Chen I.-M."/>
            <person name="Stamatis D."/>
            <person name="Reddy T."/>
            <person name="O'Malley R."/>
            <person name="Daum C."/>
            <person name="Shapiro N."/>
            <person name="Ivanova N."/>
            <person name="Kyrpides N."/>
            <person name="Woyke T."/>
        </authorList>
    </citation>
    <scope>NUCLEOTIDE SEQUENCE [LARGE SCALE GENOMIC DNA]</scope>
    <source>
        <strain evidence="7">AT2.8</strain>
    </source>
</reference>
<dbReference type="Proteomes" id="UP000548423">
    <property type="component" value="Unassembled WGS sequence"/>
</dbReference>
<dbReference type="EMBL" id="JACCBX010000002">
    <property type="protein sequence ID" value="NYE04149.1"/>
    <property type="molecule type" value="Genomic_DNA"/>
</dbReference>
<dbReference type="PANTHER" id="PTHR42934:SF1">
    <property type="entry name" value="GLYCOLATE OXIDASE SUBUNIT GLCD"/>
    <property type="match status" value="1"/>
</dbReference>
<proteinExistence type="predicted"/>
<evidence type="ECO:0000256" key="2">
    <source>
        <dbReference type="ARBA" id="ARBA00022630"/>
    </source>
</evidence>
<dbReference type="InterPro" id="IPR016166">
    <property type="entry name" value="FAD-bd_PCMH"/>
</dbReference>
<dbReference type="Gene3D" id="1.10.45.10">
    <property type="entry name" value="Vanillyl-alcohol Oxidase, Chain A, domain 4"/>
    <property type="match status" value="1"/>
</dbReference>
<evidence type="ECO:0000313" key="6">
    <source>
        <dbReference type="EMBL" id="NYE04149.1"/>
    </source>
</evidence>
<dbReference type="InterPro" id="IPR016164">
    <property type="entry name" value="FAD-linked_Oxase-like_C"/>
</dbReference>
<comment type="caution">
    <text evidence="6">The sequence shown here is derived from an EMBL/GenBank/DDBJ whole genome shotgun (WGS) entry which is preliminary data.</text>
</comment>
<evidence type="ECO:0000256" key="1">
    <source>
        <dbReference type="ARBA" id="ARBA00001974"/>
    </source>
</evidence>
<dbReference type="EC" id="1.1.3.15" evidence="6"/>
<evidence type="ECO:0000313" key="7">
    <source>
        <dbReference type="Proteomes" id="UP000548423"/>
    </source>
</evidence>
<sequence length="482" mass="51693">MSVLKIDTTDKHIINLAAIVGGPGSILYKTADLLAYDCDGFTIHKHLPKAVVFPKNTEEVSKLVKYCSDQGLPFLARGAGTGLSGGAIPVNGEVIISMVRMKKLISVDLENRRAVVEPGFVNLKLTNSISDRGYYYAPDPSSQYCCTIGGNVAENAGGAHCLKYGVTTNHILGLEVVLPNGEIIEIGRNGVLDEPGYDLLGILTGSEGTLGIVTKITVRLLKNPEGKQTVLAYFDKVEDGSQAVSDIISAGIVPAALEMMDKTAIEAVEAAAFPVGHPMDIEAVLLIEVDGIAAGIEEQINQILAVCKKSNVREVRAAMDEAERGRWWANRKTGFGAMGAISPDYLVQDGVIPRSKLPEVLKKIAQISEESGLRIANIFHAGDGNLHPLVLFDARKPGEIEKALEAGSLCLKACADVGGTITGEHGVGIEKREEMRFVFKDVEILAQTNIREVFNPNNLLNAGKLFPTPGRCVEIKKEINAK</sequence>
<dbReference type="PROSITE" id="PS51387">
    <property type="entry name" value="FAD_PCMH"/>
    <property type="match status" value="1"/>
</dbReference>
<dbReference type="GO" id="GO:0071949">
    <property type="term" value="F:FAD binding"/>
    <property type="evidence" value="ECO:0007669"/>
    <property type="project" value="InterPro"/>
</dbReference>
<dbReference type="Gene3D" id="3.30.465.10">
    <property type="match status" value="1"/>
</dbReference>
<dbReference type="InterPro" id="IPR016169">
    <property type="entry name" value="FAD-bd_PCMH_sub2"/>
</dbReference>
<keyword evidence="3" id="KW-0274">FAD</keyword>
<dbReference type="InterPro" id="IPR051914">
    <property type="entry name" value="FAD-linked_OxidoTrans_Type4"/>
</dbReference>
<dbReference type="InterPro" id="IPR004113">
    <property type="entry name" value="FAD-bd_oxidored_4_C"/>
</dbReference>
<dbReference type="AlphaFoldDB" id="A0A852T8J2"/>
<dbReference type="InterPro" id="IPR006094">
    <property type="entry name" value="Oxid_FAD_bind_N"/>
</dbReference>
<name>A0A852T8J2_9BACI</name>
<dbReference type="Gene3D" id="3.30.70.2190">
    <property type="match status" value="1"/>
</dbReference>
<keyword evidence="2" id="KW-0285">Flavoprotein</keyword>
<dbReference type="Gene3D" id="3.30.43.10">
    <property type="entry name" value="Uridine Diphospho-n-acetylenolpyruvylglucosamine Reductase, domain 2"/>
    <property type="match status" value="1"/>
</dbReference>
<dbReference type="InterPro" id="IPR016171">
    <property type="entry name" value="Vanillyl_alc_oxidase_C-sub2"/>
</dbReference>
<dbReference type="InterPro" id="IPR016167">
    <property type="entry name" value="FAD-bd_PCMH_sub1"/>
</dbReference>
<dbReference type="Pfam" id="PF02913">
    <property type="entry name" value="FAD-oxidase_C"/>
    <property type="match status" value="1"/>
</dbReference>